<organism evidence="7 8">
    <name type="scientific">Anaerorhabdus furcosa</name>
    <dbReference type="NCBI Taxonomy" id="118967"/>
    <lineage>
        <taxon>Bacteria</taxon>
        <taxon>Bacillati</taxon>
        <taxon>Bacillota</taxon>
        <taxon>Erysipelotrichia</taxon>
        <taxon>Erysipelotrichales</taxon>
        <taxon>Erysipelotrichaceae</taxon>
        <taxon>Anaerorhabdus</taxon>
    </lineage>
</organism>
<dbReference type="OrthoDB" id="1523686at2"/>
<dbReference type="Gene3D" id="3.30.70.1730">
    <property type="match status" value="1"/>
</dbReference>
<evidence type="ECO:0000256" key="4">
    <source>
        <dbReference type="ARBA" id="ARBA00035202"/>
    </source>
</evidence>
<comment type="subunit">
    <text evidence="5">Part of the ribosomal stalk of the 50S ribosomal subunit. The N-terminus interacts with L11 and the large rRNA to form the base of the stalk. The C-terminus forms an elongated spine to which L12 dimers bind in a sequential fashion forming a multimeric L10(L12)X complex.</text>
</comment>
<dbReference type="PANTHER" id="PTHR11560">
    <property type="entry name" value="39S RIBOSOMAL PROTEIN L10, MITOCHONDRIAL"/>
    <property type="match status" value="1"/>
</dbReference>
<sequence>MRQTVLDAKQAVVAEIQDKFTKSASSVVVEYRGLSVAEVTELRRELRKENVEFKIYKNTMSARAAEAAGFNDLGQYLTGPNAIAFSDDAVAPSRILAKFAKKHEALVLKSGIVEGKVVDVNTIKELSSLPNREGMLSMLLGCLQSPVRSFACVVKAVADAKEENGGAAPVIEAVKEEAVEVSAPAVEATETPVAEEAAPEAAAE</sequence>
<dbReference type="InterPro" id="IPR001790">
    <property type="entry name" value="Ribosomal_uL10"/>
</dbReference>
<keyword evidence="2 5" id="KW-0689">Ribosomal protein</keyword>
<evidence type="ECO:0000313" key="7">
    <source>
        <dbReference type="EMBL" id="SJZ41113.1"/>
    </source>
</evidence>
<evidence type="ECO:0000313" key="8">
    <source>
        <dbReference type="Proteomes" id="UP000243297"/>
    </source>
</evidence>
<evidence type="ECO:0000256" key="6">
    <source>
        <dbReference type="SAM" id="MobiDB-lite"/>
    </source>
</evidence>
<comment type="similarity">
    <text evidence="1 5">Belongs to the universal ribosomal protein uL10 family.</text>
</comment>
<proteinExistence type="inferred from homology"/>
<protein>
    <recommendedName>
        <fullName evidence="4 5">Large ribosomal subunit protein uL10</fullName>
    </recommendedName>
</protein>
<dbReference type="SUPFAM" id="SSF160369">
    <property type="entry name" value="Ribosomal protein L10-like"/>
    <property type="match status" value="1"/>
</dbReference>
<reference evidence="8" key="1">
    <citation type="submission" date="2017-02" db="EMBL/GenBank/DDBJ databases">
        <authorList>
            <person name="Varghese N."/>
            <person name="Submissions S."/>
        </authorList>
    </citation>
    <scope>NUCLEOTIDE SEQUENCE [LARGE SCALE GENOMIC DNA]</scope>
    <source>
        <strain evidence="8">ATCC 25662</strain>
    </source>
</reference>
<evidence type="ECO:0000256" key="5">
    <source>
        <dbReference type="HAMAP-Rule" id="MF_00362"/>
    </source>
</evidence>
<evidence type="ECO:0000256" key="3">
    <source>
        <dbReference type="ARBA" id="ARBA00023274"/>
    </source>
</evidence>
<keyword evidence="3 5" id="KW-0687">Ribonucleoprotein</keyword>
<dbReference type="AlphaFoldDB" id="A0A1T4KFJ4"/>
<dbReference type="RefSeq" id="WP_078710945.1">
    <property type="nucleotide sequence ID" value="NZ_FUWY01000001.1"/>
</dbReference>
<dbReference type="NCBIfam" id="NF000955">
    <property type="entry name" value="PRK00099.1-1"/>
    <property type="match status" value="1"/>
</dbReference>
<dbReference type="Proteomes" id="UP000243297">
    <property type="component" value="Unassembled WGS sequence"/>
</dbReference>
<dbReference type="GO" id="GO:0003735">
    <property type="term" value="F:structural constituent of ribosome"/>
    <property type="evidence" value="ECO:0007669"/>
    <property type="project" value="InterPro"/>
</dbReference>
<accession>A0A1T4KFJ4</accession>
<name>A0A1T4KFJ4_9FIRM</name>
<dbReference type="InterPro" id="IPR022973">
    <property type="entry name" value="Ribosomal_uL10_bac"/>
</dbReference>
<dbReference type="CDD" id="cd05797">
    <property type="entry name" value="Ribosomal_L10"/>
    <property type="match status" value="1"/>
</dbReference>
<dbReference type="InterPro" id="IPR047865">
    <property type="entry name" value="Ribosomal_uL10_bac_type"/>
</dbReference>
<evidence type="ECO:0000256" key="1">
    <source>
        <dbReference type="ARBA" id="ARBA00008889"/>
    </source>
</evidence>
<dbReference type="HAMAP" id="MF_00362">
    <property type="entry name" value="Ribosomal_uL10"/>
    <property type="match status" value="1"/>
</dbReference>
<dbReference type="GO" id="GO:0006412">
    <property type="term" value="P:translation"/>
    <property type="evidence" value="ECO:0007669"/>
    <property type="project" value="UniProtKB-UniRule"/>
</dbReference>
<dbReference type="InterPro" id="IPR002363">
    <property type="entry name" value="Ribosomal_uL10_CS_bac"/>
</dbReference>
<evidence type="ECO:0000256" key="2">
    <source>
        <dbReference type="ARBA" id="ARBA00022980"/>
    </source>
</evidence>
<keyword evidence="5" id="KW-0694">RNA-binding</keyword>
<keyword evidence="8" id="KW-1185">Reference proteome</keyword>
<gene>
    <name evidence="5" type="primary">rplJ</name>
    <name evidence="7" type="ORF">SAMN02745191_0511</name>
</gene>
<feature type="region of interest" description="Disordered" evidence="6">
    <location>
        <begin position="182"/>
        <end position="204"/>
    </location>
</feature>
<keyword evidence="5" id="KW-0699">rRNA-binding</keyword>
<dbReference type="GO" id="GO:0070180">
    <property type="term" value="F:large ribosomal subunit rRNA binding"/>
    <property type="evidence" value="ECO:0007669"/>
    <property type="project" value="UniProtKB-UniRule"/>
</dbReference>
<dbReference type="GO" id="GO:0015934">
    <property type="term" value="C:large ribosomal subunit"/>
    <property type="evidence" value="ECO:0007669"/>
    <property type="project" value="InterPro"/>
</dbReference>
<dbReference type="STRING" id="118967.SAMN02745191_0511"/>
<comment type="function">
    <text evidence="5">Forms part of the ribosomal stalk, playing a central role in the interaction of the ribosome with GTP-bound translation factors.</text>
</comment>
<dbReference type="PROSITE" id="PS01109">
    <property type="entry name" value="RIBOSOMAL_L10"/>
    <property type="match status" value="1"/>
</dbReference>
<dbReference type="EMBL" id="FUWY01000001">
    <property type="protein sequence ID" value="SJZ41113.1"/>
    <property type="molecule type" value="Genomic_DNA"/>
</dbReference>
<dbReference type="Pfam" id="PF00466">
    <property type="entry name" value="Ribosomal_L10"/>
    <property type="match status" value="1"/>
</dbReference>
<dbReference type="InterPro" id="IPR043141">
    <property type="entry name" value="Ribosomal_uL10-like_sf"/>
</dbReference>